<proteinExistence type="predicted"/>
<dbReference type="EMBL" id="JACHJE010000002">
    <property type="protein sequence ID" value="MBB5123975.1"/>
    <property type="molecule type" value="Genomic_DNA"/>
</dbReference>
<evidence type="ECO:0000313" key="2">
    <source>
        <dbReference type="Proteomes" id="UP000568022"/>
    </source>
</evidence>
<dbReference type="AlphaFoldDB" id="A0A7W8BIL7"/>
<organism evidence="1 2">
    <name type="scientific">Streptomyces griseoloalbus</name>
    <dbReference type="NCBI Taxonomy" id="67303"/>
    <lineage>
        <taxon>Bacteria</taxon>
        <taxon>Bacillati</taxon>
        <taxon>Actinomycetota</taxon>
        <taxon>Actinomycetes</taxon>
        <taxon>Kitasatosporales</taxon>
        <taxon>Streptomycetaceae</taxon>
        <taxon>Streptomyces</taxon>
    </lineage>
</organism>
<gene>
    <name evidence="1" type="ORF">FHS32_000703</name>
</gene>
<dbReference type="Proteomes" id="UP000568022">
    <property type="component" value="Unassembled WGS sequence"/>
</dbReference>
<evidence type="ECO:0000313" key="1">
    <source>
        <dbReference type="EMBL" id="MBB5123975.1"/>
    </source>
</evidence>
<keyword evidence="2" id="KW-1185">Reference proteome</keyword>
<reference evidence="1 2" key="1">
    <citation type="submission" date="2020-08" db="EMBL/GenBank/DDBJ databases">
        <title>Genomic Encyclopedia of Type Strains, Phase III (KMG-III): the genomes of soil and plant-associated and newly described type strains.</title>
        <authorList>
            <person name="Whitman W."/>
        </authorList>
    </citation>
    <scope>NUCLEOTIDE SEQUENCE [LARGE SCALE GENOMIC DNA]</scope>
    <source>
        <strain evidence="1 2">CECT 3226</strain>
    </source>
</reference>
<sequence length="174" mass="19041">MTFWRGPVGGLGEVELVLPALEVVHLHDRGSRGGVMVTGENIPMSSYSGLWYGARPRLAEGRLSVAGQHAAISRRAWRASRKGRALRVWAVGREYKYRETENRRHHVLERPEAQVAMTRSSWKNPDVIFGAAHGAADSVDISLAVLFEGVYTRNLSLSGALISAPGRLLARAGD</sequence>
<name>A0A7W8BIL7_9ACTN</name>
<accession>A0A7W8BIL7</accession>
<protein>
    <submittedName>
        <fullName evidence="1">Uncharacterized protein</fullName>
    </submittedName>
</protein>
<comment type="caution">
    <text evidence="1">The sequence shown here is derived from an EMBL/GenBank/DDBJ whole genome shotgun (WGS) entry which is preliminary data.</text>
</comment>